<dbReference type="AlphaFoldDB" id="A0ABD6DIE6"/>
<gene>
    <name evidence="2" type="ORF">ACFSBL_05385</name>
</gene>
<accession>A0ABD6DIE6</accession>
<evidence type="ECO:0000313" key="2">
    <source>
        <dbReference type="EMBL" id="MFD1645110.1"/>
    </source>
</evidence>
<reference evidence="2 3" key="1">
    <citation type="journal article" date="2019" name="Int. J. Syst. Evol. Microbiol.">
        <title>The Global Catalogue of Microorganisms (GCM) 10K type strain sequencing project: providing services to taxonomists for standard genome sequencing and annotation.</title>
        <authorList>
            <consortium name="The Broad Institute Genomics Platform"/>
            <consortium name="The Broad Institute Genome Sequencing Center for Infectious Disease"/>
            <person name="Wu L."/>
            <person name="Ma J."/>
        </authorList>
    </citation>
    <scope>NUCLEOTIDE SEQUENCE [LARGE SCALE GENOMIC DNA]</scope>
    <source>
        <strain evidence="2 3">CGMCC 1.10390</strain>
    </source>
</reference>
<dbReference type="Proteomes" id="UP001597034">
    <property type="component" value="Unassembled WGS sequence"/>
</dbReference>
<evidence type="ECO:0000256" key="1">
    <source>
        <dbReference type="SAM" id="MobiDB-lite"/>
    </source>
</evidence>
<organism evidence="2 3">
    <name type="scientific">Haloarchaeobius litoreus</name>
    <dbReference type="NCBI Taxonomy" id="755306"/>
    <lineage>
        <taxon>Archaea</taxon>
        <taxon>Methanobacteriati</taxon>
        <taxon>Methanobacteriota</taxon>
        <taxon>Stenosarchaea group</taxon>
        <taxon>Halobacteria</taxon>
        <taxon>Halobacteriales</taxon>
        <taxon>Halorubellaceae</taxon>
        <taxon>Haloarchaeobius</taxon>
    </lineage>
</organism>
<dbReference type="EMBL" id="JBHUDO010000001">
    <property type="protein sequence ID" value="MFD1645110.1"/>
    <property type="molecule type" value="Genomic_DNA"/>
</dbReference>
<protein>
    <submittedName>
        <fullName evidence="2">Uncharacterized protein</fullName>
    </submittedName>
</protein>
<feature type="compositionally biased region" description="Basic and acidic residues" evidence="1">
    <location>
        <begin position="22"/>
        <end position="40"/>
    </location>
</feature>
<name>A0ABD6DIE6_9EURY</name>
<keyword evidence="3" id="KW-1185">Reference proteome</keyword>
<sequence length="50" mass="5552">MTDSREAYPRKSNTMSGMQAKVRQDVDCQQEHEDGPHLATEEGPGPVAHE</sequence>
<dbReference type="RefSeq" id="WP_256400345.1">
    <property type="nucleotide sequence ID" value="NZ_JANHJR010000002.1"/>
</dbReference>
<feature type="region of interest" description="Disordered" evidence="1">
    <location>
        <begin position="1"/>
        <end position="50"/>
    </location>
</feature>
<comment type="caution">
    <text evidence="2">The sequence shown here is derived from an EMBL/GenBank/DDBJ whole genome shotgun (WGS) entry which is preliminary data.</text>
</comment>
<proteinExistence type="predicted"/>
<evidence type="ECO:0000313" key="3">
    <source>
        <dbReference type="Proteomes" id="UP001597034"/>
    </source>
</evidence>